<evidence type="ECO:0000256" key="4">
    <source>
        <dbReference type="ARBA" id="ARBA00022559"/>
    </source>
</evidence>
<dbReference type="InterPro" id="IPR029759">
    <property type="entry name" value="GPX_AS"/>
</dbReference>
<comment type="subcellular location">
    <subcellularLocation>
        <location evidence="1">Secreted</location>
    </subcellularLocation>
</comment>
<dbReference type="PRINTS" id="PR01011">
    <property type="entry name" value="GLUTPROXDASE"/>
</dbReference>
<evidence type="ECO:0000256" key="6">
    <source>
        <dbReference type="ARBA" id="ARBA00023002"/>
    </source>
</evidence>
<dbReference type="PANTHER" id="PTHR11592">
    <property type="entry name" value="GLUTATHIONE PEROXIDASE"/>
    <property type="match status" value="1"/>
</dbReference>
<keyword evidence="4 8" id="KW-0575">Peroxidase</keyword>
<evidence type="ECO:0000256" key="9">
    <source>
        <dbReference type="SAM" id="SignalP"/>
    </source>
</evidence>
<feature type="signal peptide" evidence="9">
    <location>
        <begin position="1"/>
        <end position="34"/>
    </location>
</feature>
<keyword evidence="3" id="KW-0964">Secreted</keyword>
<sequence>MQRRNIRFCNLSNMTTLATVICLSTATLLSVVAGQAGGGHVGDGSSSRCYNDATTIHQFTPTNIDGEKVALSDYNGKVVLIVNVAPFCHFTKQYHGLSKLKELKDLEEHFEILAFPCNQFGYQEPGKDKYEIMNSLKYVRPGYGYTPNFPMFAKVEVNGDNETDLYTHLKAVGGHVGNGNSSRCYNDATTIHQFTPTDIDGEQVALSDYNGKVVLIVNVASFCGFTEQYHGLSKLKKLEDLEEHFEILAFPCNQFGYQEPGKNKYEIMNSLKYARPGYGYTPNFPMFAKVEVNGDSETDLYTHLKASCPPVKLEIGDPSDRFWSPFRNNDITWNFNKFLIDKSGVPYKRYDSEVEPKDIEHDIRELMEEDK</sequence>
<dbReference type="GO" id="GO:0004602">
    <property type="term" value="F:glutathione peroxidase activity"/>
    <property type="evidence" value="ECO:0007669"/>
    <property type="project" value="TreeGrafter"/>
</dbReference>
<protein>
    <recommendedName>
        <fullName evidence="8">Glutathione peroxidase</fullName>
    </recommendedName>
</protein>
<dbReference type="SUPFAM" id="SSF52833">
    <property type="entry name" value="Thioredoxin-like"/>
    <property type="match status" value="2"/>
</dbReference>
<evidence type="ECO:0000256" key="7">
    <source>
        <dbReference type="ARBA" id="ARBA00023180"/>
    </source>
</evidence>
<dbReference type="CDD" id="cd00340">
    <property type="entry name" value="GSH_Peroxidase"/>
    <property type="match status" value="2"/>
</dbReference>
<dbReference type="OrthoDB" id="446890at2759"/>
<dbReference type="Gene3D" id="3.40.30.10">
    <property type="entry name" value="Glutaredoxin"/>
    <property type="match status" value="2"/>
</dbReference>
<dbReference type="PROSITE" id="PS51352">
    <property type="entry name" value="THIOREDOXIN_2"/>
    <property type="match status" value="1"/>
</dbReference>
<comment type="similarity">
    <text evidence="2 8">Belongs to the glutathione peroxidase family.</text>
</comment>
<keyword evidence="7" id="KW-0325">Glycoprotein</keyword>
<evidence type="ECO:0000256" key="5">
    <source>
        <dbReference type="ARBA" id="ARBA00022729"/>
    </source>
</evidence>
<dbReference type="GO" id="GO:0006979">
    <property type="term" value="P:response to oxidative stress"/>
    <property type="evidence" value="ECO:0007669"/>
    <property type="project" value="InterPro"/>
</dbReference>
<organism evidence="11 12">
    <name type="scientific">Holothuria leucospilota</name>
    <name type="common">Black long sea cucumber</name>
    <name type="synonym">Mertensiothuria leucospilota</name>
    <dbReference type="NCBI Taxonomy" id="206669"/>
    <lineage>
        <taxon>Eukaryota</taxon>
        <taxon>Metazoa</taxon>
        <taxon>Echinodermata</taxon>
        <taxon>Eleutherozoa</taxon>
        <taxon>Echinozoa</taxon>
        <taxon>Holothuroidea</taxon>
        <taxon>Aspidochirotacea</taxon>
        <taxon>Aspidochirotida</taxon>
        <taxon>Holothuriidae</taxon>
        <taxon>Holothuria</taxon>
    </lineage>
</organism>
<evidence type="ECO:0000259" key="10">
    <source>
        <dbReference type="PROSITE" id="PS51352"/>
    </source>
</evidence>
<accession>A0A9Q0YHM8</accession>
<dbReference type="PROSITE" id="PS51355">
    <property type="entry name" value="GLUTATHIONE_PEROXID_3"/>
    <property type="match status" value="2"/>
</dbReference>
<evidence type="ECO:0000256" key="8">
    <source>
        <dbReference type="RuleBase" id="RU000499"/>
    </source>
</evidence>
<dbReference type="Pfam" id="PF00255">
    <property type="entry name" value="GSHPx"/>
    <property type="match status" value="2"/>
</dbReference>
<dbReference type="InterPro" id="IPR000889">
    <property type="entry name" value="Glutathione_peroxidase"/>
</dbReference>
<name>A0A9Q0YHM8_HOLLE</name>
<dbReference type="Proteomes" id="UP001152320">
    <property type="component" value="Chromosome 20"/>
</dbReference>
<evidence type="ECO:0000313" key="11">
    <source>
        <dbReference type="EMBL" id="KAJ8022690.1"/>
    </source>
</evidence>
<dbReference type="PANTHER" id="PTHR11592:SF88">
    <property type="entry name" value="GLUTATHIONE PEROXIDASE-RELATED"/>
    <property type="match status" value="1"/>
</dbReference>
<evidence type="ECO:0000256" key="2">
    <source>
        <dbReference type="ARBA" id="ARBA00006926"/>
    </source>
</evidence>
<dbReference type="AlphaFoldDB" id="A0A9Q0YHM8"/>
<evidence type="ECO:0000313" key="12">
    <source>
        <dbReference type="Proteomes" id="UP001152320"/>
    </source>
</evidence>
<dbReference type="InterPro" id="IPR013766">
    <property type="entry name" value="Thioredoxin_domain"/>
</dbReference>
<proteinExistence type="inferred from homology"/>
<dbReference type="PROSITE" id="PS00460">
    <property type="entry name" value="GLUTATHIONE_PEROXID_1"/>
    <property type="match status" value="1"/>
</dbReference>
<reference evidence="11" key="1">
    <citation type="submission" date="2021-10" db="EMBL/GenBank/DDBJ databases">
        <title>Tropical sea cucumber genome reveals ecological adaptation and Cuvierian tubules defense mechanism.</title>
        <authorList>
            <person name="Chen T."/>
        </authorList>
    </citation>
    <scope>NUCLEOTIDE SEQUENCE</scope>
    <source>
        <strain evidence="11">Nanhai2018</strain>
        <tissue evidence="11">Muscle</tissue>
    </source>
</reference>
<dbReference type="InterPro" id="IPR029760">
    <property type="entry name" value="GPX_CS"/>
</dbReference>
<dbReference type="InterPro" id="IPR036249">
    <property type="entry name" value="Thioredoxin-like_sf"/>
</dbReference>
<keyword evidence="6 8" id="KW-0560">Oxidoreductase</keyword>
<gene>
    <name evidence="11" type="ORF">HOLleu_37658</name>
</gene>
<dbReference type="EMBL" id="JAIZAY010000020">
    <property type="protein sequence ID" value="KAJ8022690.1"/>
    <property type="molecule type" value="Genomic_DNA"/>
</dbReference>
<comment type="caution">
    <text evidence="11">The sequence shown here is derived from an EMBL/GenBank/DDBJ whole genome shotgun (WGS) entry which is preliminary data.</text>
</comment>
<dbReference type="PROSITE" id="PS00763">
    <property type="entry name" value="GLUTATHIONE_PEROXID_2"/>
    <property type="match status" value="2"/>
</dbReference>
<feature type="domain" description="Thioredoxin" evidence="10">
    <location>
        <begin position="185"/>
        <end position="368"/>
    </location>
</feature>
<keyword evidence="5 9" id="KW-0732">Signal</keyword>
<dbReference type="GO" id="GO:0005576">
    <property type="term" value="C:extracellular region"/>
    <property type="evidence" value="ECO:0007669"/>
    <property type="project" value="UniProtKB-SubCell"/>
</dbReference>
<evidence type="ECO:0000256" key="1">
    <source>
        <dbReference type="ARBA" id="ARBA00004613"/>
    </source>
</evidence>
<feature type="chain" id="PRO_5040411300" description="Glutathione peroxidase" evidence="9">
    <location>
        <begin position="35"/>
        <end position="371"/>
    </location>
</feature>
<evidence type="ECO:0000256" key="3">
    <source>
        <dbReference type="ARBA" id="ARBA00022525"/>
    </source>
</evidence>
<keyword evidence="12" id="KW-1185">Reference proteome</keyword>